<dbReference type="GO" id="GO:0032153">
    <property type="term" value="C:cell division site"/>
    <property type="evidence" value="ECO:0007669"/>
    <property type="project" value="TreeGrafter"/>
</dbReference>
<dbReference type="GO" id="GO:0016757">
    <property type="term" value="F:glycosyltransferase activity"/>
    <property type="evidence" value="ECO:0007669"/>
    <property type="project" value="UniProtKB-KW"/>
</dbReference>
<proteinExistence type="predicted"/>
<feature type="transmembrane region" description="Helical" evidence="11">
    <location>
        <begin position="114"/>
        <end position="135"/>
    </location>
</feature>
<evidence type="ECO:0000256" key="4">
    <source>
        <dbReference type="ARBA" id="ARBA00022679"/>
    </source>
</evidence>
<evidence type="ECO:0000256" key="2">
    <source>
        <dbReference type="ARBA" id="ARBA00022475"/>
    </source>
</evidence>
<dbReference type="PANTHER" id="PTHR30474:SF1">
    <property type="entry name" value="PEPTIDOGLYCAN GLYCOSYLTRANSFERASE MRDB"/>
    <property type="match status" value="1"/>
</dbReference>
<dbReference type="GO" id="GO:0005886">
    <property type="term" value="C:plasma membrane"/>
    <property type="evidence" value="ECO:0007669"/>
    <property type="project" value="TreeGrafter"/>
</dbReference>
<keyword evidence="3" id="KW-0328">Glycosyltransferase</keyword>
<dbReference type="InterPro" id="IPR011923">
    <property type="entry name" value="RodA/MrdB"/>
</dbReference>
<dbReference type="PROSITE" id="PS00428">
    <property type="entry name" value="FTSW_RODA_SPOVE"/>
    <property type="match status" value="1"/>
</dbReference>
<feature type="transmembrane region" description="Helical" evidence="11">
    <location>
        <begin position="270"/>
        <end position="296"/>
    </location>
</feature>
<evidence type="ECO:0000256" key="11">
    <source>
        <dbReference type="SAM" id="Phobius"/>
    </source>
</evidence>
<sequence length="372" mass="41059">MGISLRQMRALLNRFRSVDWILVLSMFTLLVLGLSAIYSVELSQSADEFLNVKKQLFAITVGLVFFFFVTVSNYQLLRNYSLVLYLFGVTLLLAVLFFGQSIRGATGWFDFGFVSFQPVEFMKVGLIIALATYFSTQARRPLRTKELLMSGAITAVPVGLVLLQPDLGSASILMGTWFFMALFAGMRMRHVAVFSFVGIAMSIFSWFFLFAEYQKARIVTFLDPTFDPLGQGYNVAQAIIAIGSGGLIGSGLGFGTQSHLKFLPESQTDFIFAVIAEELGFVGVTLLLTAFGLLFYRHMRLASRSSDDFTALLILGVTCVFFLQFLVNVGMNLGLFPVTGIGLPFVSYGGSSMIFLLLLAAIVQSIAVRQRI</sequence>
<dbReference type="EMBL" id="PFWU01000025">
    <property type="protein sequence ID" value="PJA45677.1"/>
    <property type="molecule type" value="Genomic_DNA"/>
</dbReference>
<name>A0A2M7XCR7_9BACT</name>
<dbReference type="AlphaFoldDB" id="A0A2M7XCR7"/>
<accession>A0A2M7XCR7</accession>
<feature type="transmembrane region" description="Helical" evidence="11">
    <location>
        <begin position="56"/>
        <end position="76"/>
    </location>
</feature>
<dbReference type="NCBIfam" id="TIGR02210">
    <property type="entry name" value="rodA_shape"/>
    <property type="match status" value="1"/>
</dbReference>
<evidence type="ECO:0000313" key="12">
    <source>
        <dbReference type="EMBL" id="PJA45677.1"/>
    </source>
</evidence>
<keyword evidence="5 11" id="KW-0812">Transmembrane</keyword>
<dbReference type="PANTHER" id="PTHR30474">
    <property type="entry name" value="CELL CYCLE PROTEIN"/>
    <property type="match status" value="1"/>
</dbReference>
<feature type="transmembrane region" description="Helical" evidence="11">
    <location>
        <begin position="147"/>
        <end position="163"/>
    </location>
</feature>
<evidence type="ECO:0000256" key="8">
    <source>
        <dbReference type="ARBA" id="ARBA00022989"/>
    </source>
</evidence>
<dbReference type="Pfam" id="PF01098">
    <property type="entry name" value="FTSW_RODA_SPOVE"/>
    <property type="match status" value="1"/>
</dbReference>
<dbReference type="GO" id="GO:0015648">
    <property type="term" value="F:lipid-linked peptidoglycan transporter activity"/>
    <property type="evidence" value="ECO:0007669"/>
    <property type="project" value="TreeGrafter"/>
</dbReference>
<comment type="caution">
    <text evidence="12">The sequence shown here is derived from an EMBL/GenBank/DDBJ whole genome shotgun (WGS) entry which is preliminary data.</text>
</comment>
<organism evidence="12 13">
    <name type="scientific">Candidatus Uhrbacteria bacterium CG_4_9_14_3_um_filter_50_9</name>
    <dbReference type="NCBI Taxonomy" id="1975035"/>
    <lineage>
        <taxon>Bacteria</taxon>
        <taxon>Candidatus Uhriibacteriota</taxon>
    </lineage>
</organism>
<protein>
    <submittedName>
        <fullName evidence="12">Rod shape-determining protein RodA</fullName>
    </submittedName>
</protein>
<evidence type="ECO:0000313" key="13">
    <source>
        <dbReference type="Proteomes" id="UP000229385"/>
    </source>
</evidence>
<dbReference type="Proteomes" id="UP000229385">
    <property type="component" value="Unassembled WGS sequence"/>
</dbReference>
<feature type="transmembrane region" description="Helical" evidence="11">
    <location>
        <begin position="193"/>
        <end position="211"/>
    </location>
</feature>
<evidence type="ECO:0000256" key="6">
    <source>
        <dbReference type="ARBA" id="ARBA00022960"/>
    </source>
</evidence>
<evidence type="ECO:0000256" key="9">
    <source>
        <dbReference type="ARBA" id="ARBA00023136"/>
    </source>
</evidence>
<feature type="transmembrane region" description="Helical" evidence="11">
    <location>
        <begin position="20"/>
        <end position="40"/>
    </location>
</feature>
<feature type="transmembrane region" description="Helical" evidence="11">
    <location>
        <begin position="347"/>
        <end position="368"/>
    </location>
</feature>
<evidence type="ECO:0000256" key="7">
    <source>
        <dbReference type="ARBA" id="ARBA00022984"/>
    </source>
</evidence>
<keyword evidence="2" id="KW-1003">Cell membrane</keyword>
<keyword evidence="8 11" id="KW-1133">Transmembrane helix</keyword>
<keyword evidence="9 11" id="KW-0472">Membrane</keyword>
<keyword evidence="4" id="KW-0808">Transferase</keyword>
<gene>
    <name evidence="12" type="ORF">CO174_01955</name>
</gene>
<keyword evidence="10" id="KW-0961">Cell wall biogenesis/degradation</keyword>
<dbReference type="GO" id="GO:0009252">
    <property type="term" value="P:peptidoglycan biosynthetic process"/>
    <property type="evidence" value="ECO:0007669"/>
    <property type="project" value="UniProtKB-KW"/>
</dbReference>
<evidence type="ECO:0000256" key="5">
    <source>
        <dbReference type="ARBA" id="ARBA00022692"/>
    </source>
</evidence>
<keyword evidence="7" id="KW-0573">Peptidoglycan synthesis</keyword>
<dbReference type="GO" id="GO:0051301">
    <property type="term" value="P:cell division"/>
    <property type="evidence" value="ECO:0007669"/>
    <property type="project" value="InterPro"/>
</dbReference>
<reference evidence="13" key="1">
    <citation type="submission" date="2017-09" db="EMBL/GenBank/DDBJ databases">
        <title>Depth-based differentiation of microbial function through sediment-hosted aquifers and enrichment of novel symbionts in the deep terrestrial subsurface.</title>
        <authorList>
            <person name="Probst A.J."/>
            <person name="Ladd B."/>
            <person name="Jarett J.K."/>
            <person name="Geller-Mcgrath D.E."/>
            <person name="Sieber C.M.K."/>
            <person name="Emerson J.B."/>
            <person name="Anantharaman K."/>
            <person name="Thomas B.C."/>
            <person name="Malmstrom R."/>
            <person name="Stieglmeier M."/>
            <person name="Klingl A."/>
            <person name="Woyke T."/>
            <person name="Ryan C.M."/>
            <person name="Banfield J.F."/>
        </authorList>
    </citation>
    <scope>NUCLEOTIDE SEQUENCE [LARGE SCALE GENOMIC DNA]</scope>
</reference>
<dbReference type="GO" id="GO:0008360">
    <property type="term" value="P:regulation of cell shape"/>
    <property type="evidence" value="ECO:0007669"/>
    <property type="project" value="UniProtKB-KW"/>
</dbReference>
<evidence type="ECO:0000256" key="3">
    <source>
        <dbReference type="ARBA" id="ARBA00022676"/>
    </source>
</evidence>
<feature type="transmembrane region" description="Helical" evidence="11">
    <location>
        <begin position="308"/>
        <end position="327"/>
    </location>
</feature>
<dbReference type="InterPro" id="IPR018365">
    <property type="entry name" value="Cell_cycle_FtsW-rel_CS"/>
</dbReference>
<evidence type="ECO:0000256" key="10">
    <source>
        <dbReference type="ARBA" id="ARBA00023316"/>
    </source>
</evidence>
<comment type="subcellular location">
    <subcellularLocation>
        <location evidence="1">Membrane</location>
        <topology evidence="1">Multi-pass membrane protein</topology>
    </subcellularLocation>
</comment>
<dbReference type="GO" id="GO:0071555">
    <property type="term" value="P:cell wall organization"/>
    <property type="evidence" value="ECO:0007669"/>
    <property type="project" value="UniProtKB-KW"/>
</dbReference>
<dbReference type="InterPro" id="IPR001182">
    <property type="entry name" value="FtsW/RodA"/>
</dbReference>
<evidence type="ECO:0000256" key="1">
    <source>
        <dbReference type="ARBA" id="ARBA00004141"/>
    </source>
</evidence>
<feature type="transmembrane region" description="Helical" evidence="11">
    <location>
        <begin position="83"/>
        <end position="102"/>
    </location>
</feature>
<keyword evidence="6" id="KW-0133">Cell shape</keyword>